<evidence type="ECO:0000313" key="4">
    <source>
        <dbReference type="Proteomes" id="UP000230184"/>
    </source>
</evidence>
<name>A0A2M6YSN0_9BACT</name>
<gene>
    <name evidence="3" type="ORF">COT02_05770</name>
</gene>
<keyword evidence="2" id="KW-1133">Transmembrane helix</keyword>
<dbReference type="EMBL" id="PEWY01000163">
    <property type="protein sequence ID" value="PIU36499.1"/>
    <property type="molecule type" value="Genomic_DNA"/>
</dbReference>
<dbReference type="Gene3D" id="2.60.40.1120">
    <property type="entry name" value="Carboxypeptidase-like, regulatory domain"/>
    <property type="match status" value="1"/>
</dbReference>
<dbReference type="InterPro" id="IPR008969">
    <property type="entry name" value="CarboxyPept-like_regulatory"/>
</dbReference>
<dbReference type="Proteomes" id="UP000230184">
    <property type="component" value="Unassembled WGS sequence"/>
</dbReference>
<feature type="transmembrane region" description="Helical" evidence="2">
    <location>
        <begin position="515"/>
        <end position="539"/>
    </location>
</feature>
<dbReference type="AlphaFoldDB" id="A0A2M6YSN0"/>
<accession>A0A2M6YSN0</accession>
<keyword evidence="2" id="KW-0472">Membrane</keyword>
<feature type="non-terminal residue" evidence="3">
    <location>
        <position position="1"/>
    </location>
</feature>
<protein>
    <submittedName>
        <fullName evidence="3">Uncharacterized protein</fullName>
    </submittedName>
</protein>
<keyword evidence="2" id="KW-0812">Transmembrane</keyword>
<organism evidence="3 4">
    <name type="scientific">Candidatus Roizmanbacteria bacterium CG07_land_8_20_14_0_80_34_15</name>
    <dbReference type="NCBI Taxonomy" id="1974849"/>
    <lineage>
        <taxon>Bacteria</taxon>
        <taxon>Candidatus Roizmaniibacteriota</taxon>
    </lineage>
</organism>
<evidence type="ECO:0000256" key="2">
    <source>
        <dbReference type="SAM" id="Phobius"/>
    </source>
</evidence>
<proteinExistence type="predicted"/>
<evidence type="ECO:0000313" key="3">
    <source>
        <dbReference type="EMBL" id="PIU36499.1"/>
    </source>
</evidence>
<dbReference type="SUPFAM" id="SSF49464">
    <property type="entry name" value="Carboxypeptidase regulatory domain-like"/>
    <property type="match status" value="1"/>
</dbReference>
<evidence type="ECO:0000256" key="1">
    <source>
        <dbReference type="SAM" id="MobiDB-lite"/>
    </source>
</evidence>
<comment type="caution">
    <text evidence="3">The sequence shown here is derived from an EMBL/GenBank/DDBJ whole genome shotgun (WGS) entry which is preliminary data.</text>
</comment>
<feature type="region of interest" description="Disordered" evidence="1">
    <location>
        <begin position="483"/>
        <end position="506"/>
    </location>
</feature>
<sequence>YVIEAISTETGQYYTSGNSKIDARYTYTIPGELGYIFEGLFREDGTTPINQTLVHTLRTDENGSLQTSEGDPVSALEWGDATPGNHERKWFGFSIADPQPTVDPNLGLGGQQQGEAEFDWVGAAKKCIGISWDPDGRVFDSQSLEPIPGTSVTLTKKRISGTFTFVNKFDPNDVPTGVLTNPYLTLEDGGFSFFVLDGTYKLTPQVAGYNFPSSLTLNPNYSKIYTNIYPLATGIEIVEKGGPQHRDIPVDSVGGQPTYFPIKMMEYSYQSDRISSVFIDGRVSHPLATINAYSVIPDSNNPEVKVRYKLAKTVKADKVGRFSLVIDQSAFDKNKSEIFGEVEVIKADFGLSASDTNSTPLVLKLNPILTYIEGDTSSQGKVLPGAKVELLLSSSTKPYYETVADSQGHFKIPSDNIPFMPYKLRYSSGGTVASVTTSKFVTDNSTNIKSKKTNLFYPQYSNPKINDSIKKSIVAYNKELNSSQNDSNVENSGNQGASGNIPSGPMTSQSTSKNLIFVVIVLVIAILLIGVGVLGVYLIKKKQDSSMK</sequence>
<reference evidence="4" key="1">
    <citation type="submission" date="2017-09" db="EMBL/GenBank/DDBJ databases">
        <title>Depth-based differentiation of microbial function through sediment-hosted aquifers and enrichment of novel symbionts in the deep terrestrial subsurface.</title>
        <authorList>
            <person name="Probst A.J."/>
            <person name="Ladd B."/>
            <person name="Jarett J.K."/>
            <person name="Geller-Mcgrath D.E."/>
            <person name="Sieber C.M.K."/>
            <person name="Emerson J.B."/>
            <person name="Anantharaman K."/>
            <person name="Thomas B.C."/>
            <person name="Malmstrom R."/>
            <person name="Stieglmeier M."/>
            <person name="Klingl A."/>
            <person name="Woyke T."/>
            <person name="Ryan C.M."/>
            <person name="Banfield J.F."/>
        </authorList>
    </citation>
    <scope>NUCLEOTIDE SEQUENCE [LARGE SCALE GENOMIC DNA]</scope>
</reference>